<dbReference type="InterPro" id="IPR058593">
    <property type="entry name" value="ARB_07466-like_C"/>
</dbReference>
<dbReference type="InterPro" id="IPR003646">
    <property type="entry name" value="SH3-like_bac-type"/>
</dbReference>
<evidence type="ECO:0000259" key="1">
    <source>
        <dbReference type="PROSITE" id="PS51781"/>
    </source>
</evidence>
<dbReference type="RefSeq" id="WP_129989184.1">
    <property type="nucleotide sequence ID" value="NZ_SDPU01000035.1"/>
</dbReference>
<sequence>MEPKERRRATKLALPALAATVVTSSVVGVAVLGGVDTPAVSSAGADIGAARSGPLLDADGRERLADRMQSVSRSAKRVTIEEKPVADGHKFSTVALNIRKSPSQDAQTLTTIDPATKIPVTGTVEGDWAEVIWDKRAYWVSAEYLAKKKPEPEDTVSVGGFSSAPCAAGSSIEGGITANAVRVFRAVCAEFPQITTYGGWRADGEHSDGRAIDIMVSGDLGWQVADYLRANSSALGLYDIIFSQRIWTAQRSSEGWRYMEDRGSTTANHYDHVHVKAF</sequence>
<keyword evidence="3" id="KW-1185">Reference proteome</keyword>
<dbReference type="SMART" id="SM00287">
    <property type="entry name" value="SH3b"/>
    <property type="match status" value="1"/>
</dbReference>
<organism evidence="2 3">
    <name type="scientific">Nocardioides iriomotensis</name>
    <dbReference type="NCBI Taxonomy" id="715784"/>
    <lineage>
        <taxon>Bacteria</taxon>
        <taxon>Bacillati</taxon>
        <taxon>Actinomycetota</taxon>
        <taxon>Actinomycetes</taxon>
        <taxon>Propionibacteriales</taxon>
        <taxon>Nocardioidaceae</taxon>
        <taxon>Nocardioides</taxon>
    </lineage>
</organism>
<dbReference type="PROSITE" id="PS51781">
    <property type="entry name" value="SH3B"/>
    <property type="match status" value="1"/>
</dbReference>
<comment type="caution">
    <text evidence="2">The sequence shown here is derived from an EMBL/GenBank/DDBJ whole genome shotgun (WGS) entry which is preliminary data.</text>
</comment>
<name>A0A4Q5IX16_9ACTN</name>
<dbReference type="OrthoDB" id="2989771at2"/>
<protein>
    <submittedName>
        <fullName evidence="2">SH3 domain-containing protein</fullName>
    </submittedName>
</protein>
<reference evidence="2 3" key="1">
    <citation type="submission" date="2019-01" db="EMBL/GenBank/DDBJ databases">
        <title>Nocardioides guangzhouensis sp. nov., an actinobacterium isolated from soil.</title>
        <authorList>
            <person name="Fu Y."/>
            <person name="Cai Y."/>
            <person name="Lin Z."/>
            <person name="Chen P."/>
        </authorList>
    </citation>
    <scope>NUCLEOTIDE SEQUENCE [LARGE SCALE GENOMIC DNA]</scope>
    <source>
        <strain evidence="2 3">NBRC 105384</strain>
    </source>
</reference>
<dbReference type="Pfam" id="PF08239">
    <property type="entry name" value="SH3_3"/>
    <property type="match status" value="1"/>
</dbReference>
<proteinExistence type="predicted"/>
<evidence type="ECO:0000313" key="2">
    <source>
        <dbReference type="EMBL" id="RYU09419.1"/>
    </source>
</evidence>
<feature type="domain" description="SH3b" evidence="1">
    <location>
        <begin position="86"/>
        <end position="149"/>
    </location>
</feature>
<dbReference type="AlphaFoldDB" id="A0A4Q5IX16"/>
<evidence type="ECO:0000313" key="3">
    <source>
        <dbReference type="Proteomes" id="UP000291189"/>
    </source>
</evidence>
<dbReference type="Proteomes" id="UP000291189">
    <property type="component" value="Unassembled WGS sequence"/>
</dbReference>
<dbReference type="Pfam" id="PF26571">
    <property type="entry name" value="VldE"/>
    <property type="match status" value="1"/>
</dbReference>
<accession>A0A4Q5IX16</accession>
<dbReference type="EMBL" id="SDPU01000035">
    <property type="protein sequence ID" value="RYU09419.1"/>
    <property type="molecule type" value="Genomic_DNA"/>
</dbReference>
<gene>
    <name evidence="2" type="ORF">ETU37_20340</name>
</gene>
<dbReference type="Gene3D" id="2.30.30.40">
    <property type="entry name" value="SH3 Domains"/>
    <property type="match status" value="1"/>
</dbReference>